<dbReference type="Proteomes" id="UP001341444">
    <property type="component" value="Unassembled WGS sequence"/>
</dbReference>
<dbReference type="PROSITE" id="PS51257">
    <property type="entry name" value="PROKAR_LIPOPROTEIN"/>
    <property type="match status" value="1"/>
</dbReference>
<sequence>MKLILGIAIFSAALLTGCSPSSPPAYELSVYKDDCHIIGNDVYFSYNGADFVAKNQATGFQSQTQTATGIDITVIALQDGSYIIPNK</sequence>
<comment type="caution">
    <text evidence="1">The sequence shown here is derived from an EMBL/GenBank/DDBJ whole genome shotgun (WGS) entry which is preliminary data.</text>
</comment>
<organism evidence="1 2">
    <name type="scientific">Heyndrickxia acidicola</name>
    <dbReference type="NCBI Taxonomy" id="209389"/>
    <lineage>
        <taxon>Bacteria</taxon>
        <taxon>Bacillati</taxon>
        <taxon>Bacillota</taxon>
        <taxon>Bacilli</taxon>
        <taxon>Bacillales</taxon>
        <taxon>Bacillaceae</taxon>
        <taxon>Heyndrickxia</taxon>
    </lineage>
</organism>
<accession>A0ABU6MH46</accession>
<reference evidence="1 2" key="1">
    <citation type="submission" date="2023-03" db="EMBL/GenBank/DDBJ databases">
        <title>Bacillus Genome Sequencing.</title>
        <authorList>
            <person name="Dunlap C."/>
        </authorList>
    </citation>
    <scope>NUCLEOTIDE SEQUENCE [LARGE SCALE GENOMIC DNA]</scope>
    <source>
        <strain evidence="1 2">B-23453</strain>
    </source>
</reference>
<evidence type="ECO:0000313" key="1">
    <source>
        <dbReference type="EMBL" id="MED1203997.1"/>
    </source>
</evidence>
<name>A0ABU6MH46_9BACI</name>
<evidence type="ECO:0000313" key="2">
    <source>
        <dbReference type="Proteomes" id="UP001341444"/>
    </source>
</evidence>
<keyword evidence="2" id="KW-1185">Reference proteome</keyword>
<evidence type="ECO:0008006" key="3">
    <source>
        <dbReference type="Google" id="ProtNLM"/>
    </source>
</evidence>
<gene>
    <name evidence="1" type="ORF">P4T90_13140</name>
</gene>
<dbReference type="EMBL" id="JARMAB010000019">
    <property type="protein sequence ID" value="MED1203997.1"/>
    <property type="molecule type" value="Genomic_DNA"/>
</dbReference>
<proteinExistence type="predicted"/>
<dbReference type="RefSeq" id="WP_066264299.1">
    <property type="nucleotide sequence ID" value="NZ_JARMAB010000019.1"/>
</dbReference>
<protein>
    <recommendedName>
        <fullName evidence="3">Lipoprotein</fullName>
    </recommendedName>
</protein>